<sequence>MRRVRGAKQGFPRRAAARRRWPRARWVAAAIGGVAVAVATVLVLDSGSDSTGPRALTSDQANLLAVTRFRNYQAGGRAVTIDVPGTAGGLTITGSIDYRGGRGYGAVRGTGRDTSSDGLIAWTATTVSVHPMANPPAKAPARPPESGWYNRPLQRYGSSLDSTLSIALKLGSDRPDNAELLPQNGAAWVGRDRLDGHRVDIMTGPRARATSGTAPSTDPSDVRYWIGSDGTMYRVRVGVASASQPVVIDFDTHRYVPVRPVPGATPAR</sequence>
<proteinExistence type="predicted"/>
<accession>A0ABQ3U3B2</accession>
<evidence type="ECO:0008006" key="4">
    <source>
        <dbReference type="Google" id="ProtNLM"/>
    </source>
</evidence>
<comment type="caution">
    <text evidence="2">The sequence shown here is derived from an EMBL/GenBank/DDBJ whole genome shotgun (WGS) entry which is preliminary data.</text>
</comment>
<keyword evidence="1" id="KW-1133">Transmembrane helix</keyword>
<name>A0ABQ3U3B2_STRHY</name>
<protein>
    <recommendedName>
        <fullName evidence="4">LppX_LprAFG lipoprotein</fullName>
    </recommendedName>
</protein>
<gene>
    <name evidence="2" type="ORF">TPA0910_45060</name>
</gene>
<evidence type="ECO:0000313" key="2">
    <source>
        <dbReference type="EMBL" id="GHJ30073.1"/>
    </source>
</evidence>
<evidence type="ECO:0000256" key="1">
    <source>
        <dbReference type="SAM" id="Phobius"/>
    </source>
</evidence>
<evidence type="ECO:0000313" key="3">
    <source>
        <dbReference type="Proteomes" id="UP001054854"/>
    </source>
</evidence>
<dbReference type="EMBL" id="BNEK01000005">
    <property type="protein sequence ID" value="GHJ30073.1"/>
    <property type="molecule type" value="Genomic_DNA"/>
</dbReference>
<keyword evidence="1" id="KW-0812">Transmembrane</keyword>
<feature type="transmembrane region" description="Helical" evidence="1">
    <location>
        <begin position="24"/>
        <end position="44"/>
    </location>
</feature>
<organism evidence="2 3">
    <name type="scientific">Streptomyces hygroscopicus</name>
    <dbReference type="NCBI Taxonomy" id="1912"/>
    <lineage>
        <taxon>Bacteria</taxon>
        <taxon>Bacillati</taxon>
        <taxon>Actinomycetota</taxon>
        <taxon>Actinomycetes</taxon>
        <taxon>Kitasatosporales</taxon>
        <taxon>Streptomycetaceae</taxon>
        <taxon>Streptomyces</taxon>
        <taxon>Streptomyces violaceusniger group</taxon>
    </lineage>
</organism>
<keyword evidence="1" id="KW-0472">Membrane</keyword>
<reference evidence="2" key="1">
    <citation type="submission" date="2024-05" db="EMBL/GenBank/DDBJ databases">
        <title>Whole genome shotgun sequence of Streptomyces hygroscopicus NBRC 113678.</title>
        <authorList>
            <person name="Komaki H."/>
            <person name="Tamura T."/>
        </authorList>
    </citation>
    <scope>NUCLEOTIDE SEQUENCE</scope>
    <source>
        <strain evidence="2">N11-34</strain>
    </source>
</reference>
<dbReference type="Proteomes" id="UP001054854">
    <property type="component" value="Unassembled WGS sequence"/>
</dbReference>
<keyword evidence="3" id="KW-1185">Reference proteome</keyword>